<keyword evidence="2" id="KW-1185">Reference proteome</keyword>
<protein>
    <recommendedName>
        <fullName evidence="3">(2Fe-2S) ferredoxin domain-containing protein</fullName>
    </recommendedName>
</protein>
<dbReference type="Proteomes" id="UP000241238">
    <property type="component" value="Chromosome"/>
</dbReference>
<sequence length="78" mass="9137">MEIRFCGGCNPLYHREKLYEMLKLLPENKDVVIVLNGCQRGCVKVLENKNVINVQEYLVHTGNFDEKEILKWIMGKIK</sequence>
<reference evidence="2" key="1">
    <citation type="journal article" date="2018" name="MSphere">
        <title>Fusobacterium Genomics Using MinION and Illumina Sequencing Enables Genome Completion and Correction.</title>
        <authorList>
            <person name="Todd S.M."/>
            <person name="Settlage R.E."/>
            <person name="Lahmers K.K."/>
            <person name="Slade D.J."/>
        </authorList>
    </citation>
    <scope>NUCLEOTIDE SEQUENCE [LARGE SCALE GENOMIC DNA]</scope>
    <source>
        <strain evidence="2">ATCC 27725</strain>
    </source>
</reference>
<evidence type="ECO:0000313" key="1">
    <source>
        <dbReference type="EMBL" id="AVQ31661.1"/>
    </source>
</evidence>
<gene>
    <name evidence="1" type="ORF">C4N18_10735</name>
</gene>
<evidence type="ECO:0000313" key="2">
    <source>
        <dbReference type="Proteomes" id="UP000241238"/>
    </source>
</evidence>
<name>A0ABM6U5N3_FUSVA</name>
<dbReference type="EMBL" id="CP028103">
    <property type="protein sequence ID" value="AVQ31661.1"/>
    <property type="molecule type" value="Genomic_DNA"/>
</dbReference>
<organism evidence="1 2">
    <name type="scientific">Fusobacterium varium ATCC 27725</name>
    <dbReference type="NCBI Taxonomy" id="469618"/>
    <lineage>
        <taxon>Bacteria</taxon>
        <taxon>Fusobacteriati</taxon>
        <taxon>Fusobacteriota</taxon>
        <taxon>Fusobacteriia</taxon>
        <taxon>Fusobacteriales</taxon>
        <taxon>Fusobacteriaceae</taxon>
        <taxon>Fusobacterium</taxon>
    </lineage>
</organism>
<accession>A0ABM6U5N3</accession>
<proteinExistence type="predicted"/>
<evidence type="ECO:0008006" key="3">
    <source>
        <dbReference type="Google" id="ProtNLM"/>
    </source>
</evidence>